<organism evidence="1 2">
    <name type="scientific">Klebsiella michiganensis</name>
    <dbReference type="NCBI Taxonomy" id="1134687"/>
    <lineage>
        <taxon>Bacteria</taxon>
        <taxon>Pseudomonadati</taxon>
        <taxon>Pseudomonadota</taxon>
        <taxon>Gammaproteobacteria</taxon>
        <taxon>Enterobacterales</taxon>
        <taxon>Enterobacteriaceae</taxon>
        <taxon>Klebsiella/Raoultella group</taxon>
        <taxon>Klebsiella</taxon>
    </lineage>
</organism>
<proteinExistence type="predicted"/>
<evidence type="ECO:0000313" key="1">
    <source>
        <dbReference type="EMBL" id="UWZ77088.1"/>
    </source>
</evidence>
<protein>
    <submittedName>
        <fullName evidence="1">Uncharacterized protein</fullName>
    </submittedName>
</protein>
<dbReference type="EMBL" id="CP102103">
    <property type="protein sequence ID" value="UWZ77088.1"/>
    <property type="molecule type" value="Genomic_DNA"/>
</dbReference>
<dbReference type="AlphaFoldDB" id="A0AAX3CZK8"/>
<sequence>MWILIIWMFGSYSYSEAKPTITTQEFNTESACRAAFAKIKELNGGELALRGVCTTKGANQWPTN</sequence>
<dbReference type="Proteomes" id="UP001060345">
    <property type="component" value="Chromosome"/>
</dbReference>
<reference evidence="1" key="1">
    <citation type="submission" date="2022-08" db="EMBL/GenBank/DDBJ databases">
        <title>Genomic characterization and comparative genomic analysis of a strain of klebsiella michiganensis carrying blaKPC-2 isolated from the blood of children with very preterm bloodstream infection.</title>
        <authorList>
            <person name="Zhang N."/>
        </authorList>
    </citation>
    <scope>NUCLEOTIDE SEQUENCE</scope>
    <source>
        <strain evidence="1">BSI-KPN166</strain>
    </source>
</reference>
<accession>A0AAX3CZK8</accession>
<evidence type="ECO:0000313" key="2">
    <source>
        <dbReference type="Proteomes" id="UP001060345"/>
    </source>
</evidence>
<name>A0AAX3CZK8_9ENTR</name>
<gene>
    <name evidence="1" type="ORF">NP224_26210</name>
</gene>